<comment type="caution">
    <text evidence="1">The sequence shown here is derived from an EMBL/GenBank/DDBJ whole genome shotgun (WGS) entry which is preliminary data.</text>
</comment>
<evidence type="ECO:0000313" key="2">
    <source>
        <dbReference type="Proteomes" id="UP000320475"/>
    </source>
</evidence>
<accession>A0A507D3C9</accession>
<protein>
    <recommendedName>
        <fullName evidence="3">Peptidase S1 domain-containing protein</fullName>
    </recommendedName>
</protein>
<dbReference type="Proteomes" id="UP000320475">
    <property type="component" value="Unassembled WGS sequence"/>
</dbReference>
<dbReference type="OrthoDB" id="10603079at2759"/>
<dbReference type="AlphaFoldDB" id="A0A507D3C9"/>
<reference evidence="1 2" key="1">
    <citation type="journal article" date="2019" name="Sci. Rep.">
        <title>Comparative genomics of chytrid fungi reveal insights into the obligate biotrophic and pathogenic lifestyle of Synchytrium endobioticum.</title>
        <authorList>
            <person name="van de Vossenberg B.T.L.H."/>
            <person name="Warris S."/>
            <person name="Nguyen H.D.T."/>
            <person name="van Gent-Pelzer M.P.E."/>
            <person name="Joly D.L."/>
            <person name="van de Geest H.C."/>
            <person name="Bonants P.J.M."/>
            <person name="Smith D.S."/>
            <person name="Levesque C.A."/>
            <person name="van der Lee T.A.J."/>
        </authorList>
    </citation>
    <scope>NUCLEOTIDE SEQUENCE [LARGE SCALE GENOMIC DNA]</scope>
    <source>
        <strain evidence="1 2">LEV6574</strain>
    </source>
</reference>
<dbReference type="InterPro" id="IPR009003">
    <property type="entry name" value="Peptidase_S1_PA"/>
</dbReference>
<dbReference type="VEuPathDB" id="FungiDB:SeMB42_g03725"/>
<evidence type="ECO:0000313" key="1">
    <source>
        <dbReference type="EMBL" id="TPX45973.1"/>
    </source>
</evidence>
<organism evidence="1 2">
    <name type="scientific">Synchytrium endobioticum</name>
    <dbReference type="NCBI Taxonomy" id="286115"/>
    <lineage>
        <taxon>Eukaryota</taxon>
        <taxon>Fungi</taxon>
        <taxon>Fungi incertae sedis</taxon>
        <taxon>Chytridiomycota</taxon>
        <taxon>Chytridiomycota incertae sedis</taxon>
        <taxon>Chytridiomycetes</taxon>
        <taxon>Synchytriales</taxon>
        <taxon>Synchytriaceae</taxon>
        <taxon>Synchytrium</taxon>
    </lineage>
</organism>
<gene>
    <name evidence="1" type="ORF">SeLEV6574_g03512</name>
</gene>
<dbReference type="EMBL" id="QEAM01000120">
    <property type="protein sequence ID" value="TPX45973.1"/>
    <property type="molecule type" value="Genomic_DNA"/>
</dbReference>
<dbReference type="SUPFAM" id="SSF50494">
    <property type="entry name" value="Trypsin-like serine proteases"/>
    <property type="match status" value="1"/>
</dbReference>
<sequence>MNSHWKNSIDGNTNQMNRLLIASPLEEIGTAQYHEPLTPKTKHIINNYHDIITSELDEFAELMDTTDYVSAKQGRRLLAIIGISDAFGCQPHADETSIVDLLQNPTSSTKYISKHQRLAISRYIAYLKGLIETRSTSIVMTEFDKLFDTQGLRRDIHNQLVDAGVWKSSPDFERQKLKVWGVANEAQFHKQISLQPNCFEYYQKAPPVLDSRDDICQEAGCRLIGDDTELLEDYRDYVSPVVTRLFELITHSTSSSGGSLGMFLKISNKNRHYILTAAHVLFPELSSIPLAKVAEFNENVAFAEYNDEHDIGLVACQNNLRHCNPLRITNPDMWENELKIGSRVMKIGQRTGITFGKLISWDASFENYIHLIEVEGEDGLPFAESGDSGSIYYGLVRGLFTPIAIHRISGDGASYGCRFLPALRAVLAKKRINFEDIQICAWTSLQDCCHTAYVIRLP</sequence>
<proteinExistence type="predicted"/>
<name>A0A507D3C9_9FUNG</name>
<evidence type="ECO:0008006" key="3">
    <source>
        <dbReference type="Google" id="ProtNLM"/>
    </source>
</evidence>